<feature type="transmembrane region" description="Helical" evidence="1">
    <location>
        <begin position="182"/>
        <end position="200"/>
    </location>
</feature>
<comment type="caution">
    <text evidence="2">The sequence shown here is derived from an EMBL/GenBank/DDBJ whole genome shotgun (WGS) entry which is preliminary data.</text>
</comment>
<evidence type="ECO:0000313" key="3">
    <source>
        <dbReference type="Proteomes" id="UP000481153"/>
    </source>
</evidence>
<proteinExistence type="predicted"/>
<feature type="transmembrane region" description="Helical" evidence="1">
    <location>
        <begin position="47"/>
        <end position="72"/>
    </location>
</feature>
<protein>
    <recommendedName>
        <fullName evidence="4">Cytochrome b561 domain-containing protein</fullName>
    </recommendedName>
</protein>
<feature type="transmembrane region" description="Helical" evidence="1">
    <location>
        <begin position="212"/>
        <end position="234"/>
    </location>
</feature>
<organism evidence="2 3">
    <name type="scientific">Aphanomyces euteiches</name>
    <dbReference type="NCBI Taxonomy" id="100861"/>
    <lineage>
        <taxon>Eukaryota</taxon>
        <taxon>Sar</taxon>
        <taxon>Stramenopiles</taxon>
        <taxon>Oomycota</taxon>
        <taxon>Saprolegniomycetes</taxon>
        <taxon>Saprolegniales</taxon>
        <taxon>Verrucalvaceae</taxon>
        <taxon>Aphanomyces</taxon>
    </lineage>
</organism>
<evidence type="ECO:0008006" key="4">
    <source>
        <dbReference type="Google" id="ProtNLM"/>
    </source>
</evidence>
<dbReference type="AlphaFoldDB" id="A0A6G0XYK0"/>
<feature type="transmembrane region" description="Helical" evidence="1">
    <location>
        <begin position="115"/>
        <end position="140"/>
    </location>
</feature>
<keyword evidence="3" id="KW-1185">Reference proteome</keyword>
<feature type="transmembrane region" description="Helical" evidence="1">
    <location>
        <begin position="84"/>
        <end position="103"/>
    </location>
</feature>
<dbReference type="Proteomes" id="UP000481153">
    <property type="component" value="Unassembled WGS sequence"/>
</dbReference>
<dbReference type="VEuPathDB" id="FungiDB:AeMF1_004170"/>
<accession>A0A6G0XYK0</accession>
<keyword evidence="1" id="KW-0812">Transmembrane</keyword>
<keyword evidence="1" id="KW-1133">Transmembrane helix</keyword>
<evidence type="ECO:0000256" key="1">
    <source>
        <dbReference type="SAM" id="Phobius"/>
    </source>
</evidence>
<dbReference type="EMBL" id="VJMJ01000001">
    <property type="protein sequence ID" value="KAF0745573.1"/>
    <property type="molecule type" value="Genomic_DNA"/>
</dbReference>
<name>A0A6G0XYK0_9STRA</name>
<gene>
    <name evidence="2" type="ORF">Ae201684_000028</name>
</gene>
<sequence>MCPQSKAQTNYFSKMTTPPDIEASTPRETSYVAEVKPRAWYDGNFSFWWLLGAILGLWFTRYKGLGILFSLLPSATGRKMGPFFAIHLVTAALFLGICIYNVFHTPSHGGSYRAVHIVLGRMAMIAGLLSFSCGAVTAWWERYNGHNGFAIGITIGGVDQVCTQLYGWYQIRRNRNVQKHKFGMASTFFFGCLIAMWTRIVPSLGGAGESSAWGPPVAVAIGMIFGLLGLRAAFKQKWI</sequence>
<keyword evidence="1" id="KW-0472">Membrane</keyword>
<reference evidence="2 3" key="1">
    <citation type="submission" date="2019-07" db="EMBL/GenBank/DDBJ databases">
        <title>Genomics analysis of Aphanomyces spp. identifies a new class of oomycete effector associated with host adaptation.</title>
        <authorList>
            <person name="Gaulin E."/>
        </authorList>
    </citation>
    <scope>NUCLEOTIDE SEQUENCE [LARGE SCALE GENOMIC DNA]</scope>
    <source>
        <strain evidence="2 3">ATCC 201684</strain>
    </source>
</reference>
<evidence type="ECO:0000313" key="2">
    <source>
        <dbReference type="EMBL" id="KAF0745573.1"/>
    </source>
</evidence>